<dbReference type="PANTHER" id="PTHR19836">
    <property type="entry name" value="30S RIBOSOMAL PROTEIN S14"/>
    <property type="match status" value="1"/>
</dbReference>
<proteinExistence type="inferred from homology"/>
<dbReference type="NCBIfam" id="NF006477">
    <property type="entry name" value="PRK08881.1"/>
    <property type="match status" value="1"/>
</dbReference>
<keyword evidence="2 5" id="KW-0689">Ribosomal protein</keyword>
<accession>A0A023HCG3</accession>
<dbReference type="GO" id="GO:0015935">
    <property type="term" value="C:small ribosomal subunit"/>
    <property type="evidence" value="ECO:0007669"/>
    <property type="project" value="TreeGrafter"/>
</dbReference>
<dbReference type="PANTHER" id="PTHR19836:SF19">
    <property type="entry name" value="SMALL RIBOSOMAL SUBUNIT PROTEIN US14M"/>
    <property type="match status" value="1"/>
</dbReference>
<dbReference type="AlphaFoldDB" id="A0A023HCG3"/>
<name>A0A023HCG3_LITUN</name>
<organism evidence="6">
    <name type="scientific">Lithodesmium undulatum</name>
    <name type="common">Marine centric diatom</name>
    <dbReference type="NCBI Taxonomy" id="59812"/>
    <lineage>
        <taxon>Eukaryota</taxon>
        <taxon>Sar</taxon>
        <taxon>Stramenopiles</taxon>
        <taxon>Ochrophyta</taxon>
        <taxon>Bacillariophyta</taxon>
        <taxon>Mediophyceae</taxon>
        <taxon>Lithodesmiophycidae</taxon>
        <taxon>Lithodesmiales</taxon>
        <taxon>Lithodesmiaceae</taxon>
        <taxon>Lithodesmium</taxon>
    </lineage>
</organism>
<reference evidence="6" key="1">
    <citation type="journal article" date="2014" name="Genome Biol. Evol.">
        <title>Serial gene losses and foreign DNA underlie size and sequence variation in the plastid genomes of diatoms.</title>
        <authorList>
            <person name="Ruck E.C."/>
            <person name="Nakov T."/>
            <person name="Jansen R.K."/>
            <person name="Theriot E.C."/>
            <person name="Alverson A.J."/>
        </authorList>
    </citation>
    <scope>NUCLEOTIDE SEQUENCE</scope>
    <source>
        <strain evidence="6">Ccmp1797</strain>
    </source>
</reference>
<evidence type="ECO:0000256" key="4">
    <source>
        <dbReference type="ARBA" id="ARBA00035247"/>
    </source>
</evidence>
<dbReference type="GO" id="GO:0019843">
    <property type="term" value="F:rRNA binding"/>
    <property type="evidence" value="ECO:0007669"/>
    <property type="project" value="UniProtKB-UniRule"/>
</dbReference>
<dbReference type="HAMAP" id="MF_00537">
    <property type="entry name" value="Ribosomal_uS14_1"/>
    <property type="match status" value="1"/>
</dbReference>
<dbReference type="InterPro" id="IPR018271">
    <property type="entry name" value="Ribosomal_uS14_CS"/>
</dbReference>
<dbReference type="GO" id="GO:0006412">
    <property type="term" value="P:translation"/>
    <property type="evidence" value="ECO:0007669"/>
    <property type="project" value="UniProtKB-UniRule"/>
</dbReference>
<keyword evidence="5" id="KW-0694">RNA-binding</keyword>
<comment type="subcellular location">
    <subcellularLocation>
        <location evidence="5">Plastid</location>
        <location evidence="5">Chloroplast</location>
    </subcellularLocation>
</comment>
<dbReference type="InterPro" id="IPR023036">
    <property type="entry name" value="Ribosomal_uS14_bac/plastid"/>
</dbReference>
<gene>
    <name evidence="5 6" type="primary">rps14</name>
</gene>
<comment type="similarity">
    <text evidence="1 5">Belongs to the universal ribosomal protein uS14 family.</text>
</comment>
<dbReference type="FunFam" id="1.10.287.1480:FF:000001">
    <property type="entry name" value="30S ribosomal protein S14"/>
    <property type="match status" value="1"/>
</dbReference>
<dbReference type="Pfam" id="PF00253">
    <property type="entry name" value="Ribosomal_S14"/>
    <property type="match status" value="1"/>
</dbReference>
<keyword evidence="6" id="KW-0150">Chloroplast</keyword>
<dbReference type="InterPro" id="IPR001209">
    <property type="entry name" value="Ribosomal_uS14"/>
</dbReference>
<dbReference type="GO" id="GO:0009507">
    <property type="term" value="C:chloroplast"/>
    <property type="evidence" value="ECO:0007669"/>
    <property type="project" value="UniProtKB-SubCell"/>
</dbReference>
<evidence type="ECO:0000256" key="1">
    <source>
        <dbReference type="ARBA" id="ARBA00009083"/>
    </source>
</evidence>
<keyword evidence="6" id="KW-0934">Plastid</keyword>
<comment type="subunit">
    <text evidence="5">Part of the 30S ribosomal subunit.</text>
</comment>
<dbReference type="GO" id="GO:0003735">
    <property type="term" value="F:structural constituent of ribosome"/>
    <property type="evidence" value="ECO:0007669"/>
    <property type="project" value="InterPro"/>
</dbReference>
<dbReference type="GeneID" id="19740526"/>
<evidence type="ECO:0000256" key="2">
    <source>
        <dbReference type="ARBA" id="ARBA00022980"/>
    </source>
</evidence>
<comment type="function">
    <text evidence="5">Binds 16S rRNA, required for the assembly of 30S particles.</text>
</comment>
<dbReference type="SUPFAM" id="SSF57716">
    <property type="entry name" value="Glucocorticoid receptor-like (DNA-binding domain)"/>
    <property type="match status" value="1"/>
</dbReference>
<dbReference type="PROSITE" id="PS00527">
    <property type="entry name" value="RIBOSOMAL_S14"/>
    <property type="match status" value="1"/>
</dbReference>
<sequence>MAKKSMIEREKKRIKLTEKYAVKRNHLLQQYKKTEDFNLKLEIHSKLQKLPRNSAKIRIRNRCWKTGRPRGFYRDFGVSRHVLREMAHQCLLPGVTKSSW</sequence>
<dbReference type="Gene3D" id="1.10.287.1480">
    <property type="match status" value="1"/>
</dbReference>
<evidence type="ECO:0000256" key="3">
    <source>
        <dbReference type="ARBA" id="ARBA00023274"/>
    </source>
</evidence>
<keyword evidence="5" id="KW-0699">rRNA-binding</keyword>
<protein>
    <recommendedName>
        <fullName evidence="4 5">Small ribosomal subunit protein uS14c</fullName>
    </recommendedName>
</protein>
<evidence type="ECO:0000256" key="5">
    <source>
        <dbReference type="HAMAP-Rule" id="MF_00537"/>
    </source>
</evidence>
<dbReference type="EMBL" id="KC509525">
    <property type="protein sequence ID" value="AGH28972.1"/>
    <property type="molecule type" value="Genomic_DNA"/>
</dbReference>
<dbReference type="RefSeq" id="YP_009029441.1">
    <property type="nucleotide sequence ID" value="NC_024085.1"/>
</dbReference>
<keyword evidence="3 5" id="KW-0687">Ribonucleoprotein</keyword>
<evidence type="ECO:0000313" key="6">
    <source>
        <dbReference type="EMBL" id="AGH28972.1"/>
    </source>
</evidence>
<geneLocation type="chloroplast" evidence="6"/>